<sequence>MKFDVIIGNPPYQLSVMEDSKKATPLYDKFVLQAKALNPRFLIMIIPSRWFAGGLGLDQFRHEMLNDTRIKKVVDFLDSRDCFPKVKIAGGVCYFLWDREYTGKCEVINKHKNKEFSALRSLNERETFIRFEIAARIIRKIKTFNESDLSTQISGTKPFGLGTKERPSGQGDLILVSSAERGRFERSKVRSGEHYIDKWKVITSKASYDTGGLPHEDGTRRILAKLEVLPPSTICTETYIIVGSFTNQQQAEHLEKYMRTKFVRFLISQMSFSQDITKKQFTFVPQQDYSQAWTDEKLYKKYGLSKEEIEFIESMIRPMESK</sequence>
<evidence type="ECO:0000313" key="2">
    <source>
        <dbReference type="EMBL" id="CAB4132333.1"/>
    </source>
</evidence>
<dbReference type="GO" id="GO:0006304">
    <property type="term" value="P:DNA modification"/>
    <property type="evidence" value="ECO:0007669"/>
    <property type="project" value="InterPro"/>
</dbReference>
<dbReference type="GO" id="GO:0008168">
    <property type="term" value="F:methyltransferase activity"/>
    <property type="evidence" value="ECO:0007669"/>
    <property type="project" value="UniProtKB-KW"/>
</dbReference>
<feature type="domain" description="Type II methyltransferase M.TaqI-like" evidence="1">
    <location>
        <begin position="1"/>
        <end position="83"/>
    </location>
</feature>
<dbReference type="InterPro" id="IPR002052">
    <property type="entry name" value="DNA_methylase_N6_adenine_CS"/>
</dbReference>
<dbReference type="InterPro" id="IPR011639">
    <property type="entry name" value="MethylTrfase_TaqI-like_dom"/>
</dbReference>
<name>A0A6J5LGD5_9CAUD</name>
<dbReference type="PROSITE" id="PS00092">
    <property type="entry name" value="N6_MTASE"/>
    <property type="match status" value="1"/>
</dbReference>
<dbReference type="InterPro" id="IPR029063">
    <property type="entry name" value="SAM-dependent_MTases_sf"/>
</dbReference>
<dbReference type="Gene3D" id="3.40.50.150">
    <property type="entry name" value="Vaccinia Virus protein VP39"/>
    <property type="match status" value="1"/>
</dbReference>
<dbReference type="SUPFAM" id="SSF53335">
    <property type="entry name" value="S-adenosyl-L-methionine-dependent methyltransferases"/>
    <property type="match status" value="1"/>
</dbReference>
<evidence type="ECO:0000259" key="1">
    <source>
        <dbReference type="Pfam" id="PF07669"/>
    </source>
</evidence>
<dbReference type="EMBL" id="LR796265">
    <property type="protein sequence ID" value="CAB4132333.1"/>
    <property type="molecule type" value="Genomic_DNA"/>
</dbReference>
<gene>
    <name evidence="2" type="ORF">UFOVP255_1</name>
</gene>
<dbReference type="GO" id="GO:0003676">
    <property type="term" value="F:nucleic acid binding"/>
    <property type="evidence" value="ECO:0007669"/>
    <property type="project" value="InterPro"/>
</dbReference>
<reference evidence="2" key="1">
    <citation type="submission" date="2020-04" db="EMBL/GenBank/DDBJ databases">
        <authorList>
            <person name="Chiriac C."/>
            <person name="Salcher M."/>
            <person name="Ghai R."/>
            <person name="Kavagutti S V."/>
        </authorList>
    </citation>
    <scope>NUCLEOTIDE SEQUENCE</scope>
</reference>
<accession>A0A6J5LGD5</accession>
<keyword evidence="2" id="KW-0489">Methyltransferase</keyword>
<dbReference type="Pfam" id="PF07669">
    <property type="entry name" value="Eco57I"/>
    <property type="match status" value="1"/>
</dbReference>
<proteinExistence type="predicted"/>
<protein>
    <submittedName>
        <fullName evidence="2">Restriction modification methylase Eco57I</fullName>
    </submittedName>
</protein>
<organism evidence="2">
    <name type="scientific">uncultured Caudovirales phage</name>
    <dbReference type="NCBI Taxonomy" id="2100421"/>
    <lineage>
        <taxon>Viruses</taxon>
        <taxon>Duplodnaviria</taxon>
        <taxon>Heunggongvirae</taxon>
        <taxon>Uroviricota</taxon>
        <taxon>Caudoviricetes</taxon>
        <taxon>Peduoviridae</taxon>
        <taxon>Maltschvirus</taxon>
        <taxon>Maltschvirus maltsch</taxon>
    </lineage>
</organism>
<dbReference type="GO" id="GO:0032259">
    <property type="term" value="P:methylation"/>
    <property type="evidence" value="ECO:0007669"/>
    <property type="project" value="UniProtKB-KW"/>
</dbReference>
<keyword evidence="2" id="KW-0808">Transferase</keyword>